<evidence type="ECO:0000256" key="7">
    <source>
        <dbReference type="SAM" id="Phobius"/>
    </source>
</evidence>
<proteinExistence type="inferred from homology"/>
<evidence type="ECO:0000256" key="3">
    <source>
        <dbReference type="ARBA" id="ARBA00022475"/>
    </source>
</evidence>
<accession>A0A074LRV6</accession>
<dbReference type="Pfam" id="PF03994">
    <property type="entry name" value="DUF350"/>
    <property type="match status" value="1"/>
</dbReference>
<dbReference type="PANTHER" id="PTHR40043">
    <property type="entry name" value="UPF0719 INNER MEMBRANE PROTEIN YJFL"/>
    <property type="match status" value="1"/>
</dbReference>
<keyword evidence="9" id="KW-1185">Reference proteome</keyword>
<evidence type="ECO:0000256" key="5">
    <source>
        <dbReference type="ARBA" id="ARBA00022989"/>
    </source>
</evidence>
<dbReference type="Proteomes" id="UP000027931">
    <property type="component" value="Unassembled WGS sequence"/>
</dbReference>
<evidence type="ECO:0000256" key="2">
    <source>
        <dbReference type="ARBA" id="ARBA00005779"/>
    </source>
</evidence>
<dbReference type="STRING" id="1157490.EL26_08025"/>
<sequence length="145" mass="15704">MEMQWESFLNFLLYLVVTLPLMGFGLLVFAFTTPYKEFKLIADGSKTDDPQKVNAGKAAANDLGGKVIGLAIVMASAIYHSVSLVDLVIWGVIGTVFQVGVFYLFELFTPFKVIAEIPKGNVAVGIFSSRLSIATGLLMAALISY</sequence>
<keyword evidence="5 7" id="KW-1133">Transmembrane helix</keyword>
<dbReference type="GO" id="GO:0005886">
    <property type="term" value="C:plasma membrane"/>
    <property type="evidence" value="ECO:0007669"/>
    <property type="project" value="UniProtKB-SubCell"/>
</dbReference>
<keyword evidence="4 7" id="KW-0812">Transmembrane</keyword>
<gene>
    <name evidence="8" type="ORF">EL26_08025</name>
</gene>
<keyword evidence="3" id="KW-1003">Cell membrane</keyword>
<dbReference type="eggNOG" id="COG3766">
    <property type="taxonomic scope" value="Bacteria"/>
</dbReference>
<comment type="subcellular location">
    <subcellularLocation>
        <location evidence="1">Cell membrane</location>
        <topology evidence="1">Multi-pass membrane protein</topology>
    </subcellularLocation>
</comment>
<comment type="caution">
    <text evidence="8">The sequence shown here is derived from an EMBL/GenBank/DDBJ whole genome shotgun (WGS) entry which is preliminary data.</text>
</comment>
<evidence type="ECO:0000256" key="6">
    <source>
        <dbReference type="ARBA" id="ARBA00023136"/>
    </source>
</evidence>
<protein>
    <submittedName>
        <fullName evidence="8">Membrane protein</fullName>
    </submittedName>
</protein>
<feature type="transmembrane region" description="Helical" evidence="7">
    <location>
        <begin position="12"/>
        <end position="31"/>
    </location>
</feature>
<feature type="transmembrane region" description="Helical" evidence="7">
    <location>
        <begin position="88"/>
        <end position="108"/>
    </location>
</feature>
<evidence type="ECO:0000256" key="1">
    <source>
        <dbReference type="ARBA" id="ARBA00004651"/>
    </source>
</evidence>
<dbReference type="AlphaFoldDB" id="A0A074LRV6"/>
<name>A0A074LRV6_9BACL</name>
<dbReference type="PANTHER" id="PTHR40043:SF1">
    <property type="entry name" value="UPF0719 INNER MEMBRANE PROTEIN YJFL"/>
    <property type="match status" value="1"/>
</dbReference>
<comment type="similarity">
    <text evidence="2">Belongs to the UPF0719 family.</text>
</comment>
<dbReference type="InterPro" id="IPR007140">
    <property type="entry name" value="DUF350"/>
</dbReference>
<keyword evidence="6 7" id="KW-0472">Membrane</keyword>
<evidence type="ECO:0000313" key="9">
    <source>
        <dbReference type="Proteomes" id="UP000027931"/>
    </source>
</evidence>
<organism evidence="8 9">
    <name type="scientific">Tumebacillus flagellatus</name>
    <dbReference type="NCBI Taxonomy" id="1157490"/>
    <lineage>
        <taxon>Bacteria</taxon>
        <taxon>Bacillati</taxon>
        <taxon>Bacillota</taxon>
        <taxon>Bacilli</taxon>
        <taxon>Bacillales</taxon>
        <taxon>Alicyclobacillaceae</taxon>
        <taxon>Tumebacillus</taxon>
    </lineage>
</organism>
<dbReference type="EMBL" id="JMIR01000008">
    <property type="protein sequence ID" value="KEO83854.1"/>
    <property type="molecule type" value="Genomic_DNA"/>
</dbReference>
<evidence type="ECO:0000313" key="8">
    <source>
        <dbReference type="EMBL" id="KEO83854.1"/>
    </source>
</evidence>
<reference evidence="8 9" key="1">
    <citation type="journal article" date="2013" name="Int. J. Syst. Evol. Microbiol.">
        <title>Tumebacillus flagellatus sp. nov., an alpha-amylase/pullulanase-producing bacterium isolated from cassava wastewater.</title>
        <authorList>
            <person name="Wang Q."/>
            <person name="Xie N."/>
            <person name="Qin Y."/>
            <person name="Shen N."/>
            <person name="Zhu J."/>
            <person name="Mi H."/>
            <person name="Huang R."/>
        </authorList>
    </citation>
    <scope>NUCLEOTIDE SEQUENCE [LARGE SCALE GENOMIC DNA]</scope>
    <source>
        <strain evidence="8 9">GST4</strain>
    </source>
</reference>
<evidence type="ECO:0000256" key="4">
    <source>
        <dbReference type="ARBA" id="ARBA00022692"/>
    </source>
</evidence>
<feature type="transmembrane region" description="Helical" evidence="7">
    <location>
        <begin position="120"/>
        <end position="143"/>
    </location>
</feature>